<protein>
    <recommendedName>
        <fullName evidence="4">Ig-like domain-containing protein</fullName>
    </recommendedName>
</protein>
<keyword evidence="3" id="KW-1185">Reference proteome</keyword>
<feature type="compositionally biased region" description="Polar residues" evidence="1">
    <location>
        <begin position="383"/>
        <end position="393"/>
    </location>
</feature>
<evidence type="ECO:0008006" key="4">
    <source>
        <dbReference type="Google" id="ProtNLM"/>
    </source>
</evidence>
<dbReference type="STRING" id="348151.IV55_GL000860"/>
<dbReference type="Proteomes" id="UP000051139">
    <property type="component" value="Unassembled WGS sequence"/>
</dbReference>
<organism evidence="2 3">
    <name type="scientific">Furfurilactobacillus siliginis</name>
    <dbReference type="NCBI Taxonomy" id="348151"/>
    <lineage>
        <taxon>Bacteria</taxon>
        <taxon>Bacillati</taxon>
        <taxon>Bacillota</taxon>
        <taxon>Bacilli</taxon>
        <taxon>Lactobacillales</taxon>
        <taxon>Lactobacillaceae</taxon>
        <taxon>Furfurilactobacillus</taxon>
    </lineage>
</organism>
<accession>A0A0R2L5F3</accession>
<dbReference type="EMBL" id="JQCB01000002">
    <property type="protein sequence ID" value="KRN96984.1"/>
    <property type="molecule type" value="Genomic_DNA"/>
</dbReference>
<evidence type="ECO:0000313" key="3">
    <source>
        <dbReference type="Proteomes" id="UP000051139"/>
    </source>
</evidence>
<feature type="region of interest" description="Disordered" evidence="1">
    <location>
        <begin position="1"/>
        <end position="24"/>
    </location>
</feature>
<dbReference type="AlphaFoldDB" id="A0A0R2L5F3"/>
<name>A0A0R2L5F3_9LACO</name>
<dbReference type="InterPro" id="IPR013783">
    <property type="entry name" value="Ig-like_fold"/>
</dbReference>
<evidence type="ECO:0000256" key="1">
    <source>
        <dbReference type="SAM" id="MobiDB-lite"/>
    </source>
</evidence>
<dbReference type="RefSeq" id="WP_186808457.1">
    <property type="nucleotide sequence ID" value="NZ_BJUD01000001.1"/>
</dbReference>
<dbReference type="Gene3D" id="2.60.40.10">
    <property type="entry name" value="Immunoglobulins"/>
    <property type="match status" value="1"/>
</dbReference>
<reference evidence="2 3" key="1">
    <citation type="journal article" date="2015" name="Genome Announc.">
        <title>Expanding the biotechnology potential of lactobacilli through comparative genomics of 213 strains and associated genera.</title>
        <authorList>
            <person name="Sun Z."/>
            <person name="Harris H.M."/>
            <person name="McCann A."/>
            <person name="Guo C."/>
            <person name="Argimon S."/>
            <person name="Zhang W."/>
            <person name="Yang X."/>
            <person name="Jeffery I.B."/>
            <person name="Cooney J.C."/>
            <person name="Kagawa T.F."/>
            <person name="Liu W."/>
            <person name="Song Y."/>
            <person name="Salvetti E."/>
            <person name="Wrobel A."/>
            <person name="Rasinkangas P."/>
            <person name="Parkhill J."/>
            <person name="Rea M.C."/>
            <person name="O'Sullivan O."/>
            <person name="Ritari J."/>
            <person name="Douillard F.P."/>
            <person name="Paul Ross R."/>
            <person name="Yang R."/>
            <person name="Briner A.E."/>
            <person name="Felis G.E."/>
            <person name="de Vos W.M."/>
            <person name="Barrangou R."/>
            <person name="Klaenhammer T.R."/>
            <person name="Caufield P.W."/>
            <person name="Cui Y."/>
            <person name="Zhang H."/>
            <person name="O'Toole P.W."/>
        </authorList>
    </citation>
    <scope>NUCLEOTIDE SEQUENCE [LARGE SCALE GENOMIC DNA]</scope>
    <source>
        <strain evidence="2 3">DSM 22696</strain>
    </source>
</reference>
<gene>
    <name evidence="2" type="ORF">IV55_GL000860</name>
</gene>
<sequence length="409" mass="44997">MMNVSEGRPMIDPQRNTTEHPIEQPQNQLRVIANRATVIAQDQTTYVGGPRLTKTSFVKAVYDATGQAVDPELVSVDLSNVDWNTPADYRVYLQYTNPGKTATATAHLHVFELAGHDVTIHAGEELPTATDFVTRLIDPGQTNALQQVNMTFDEALGDLVAGQSYGVMLTYATNGVTAGAHQVLHVLENLVSLTTANQTTYVNGPRTNPDRFIKTLKNADGQSIDVAKAVVDMSAIDWTRAGRYPVPVRYTDHGKNVSEIAYENVFMLTAHNQIIVAGDGEPIPARYVALARDQFGRDRTRWTAMSYDDPTANHTIPGTYDVTLTFEVNGSVATLHPTLQVLPEMLRPSGSASDMTINVHSQSGWQSDSESGRGSMRHGLRHSTGSRVANNAARTERKRTWWQRLFGLH</sequence>
<dbReference type="PATRIC" id="fig|348151.3.peg.885"/>
<feature type="region of interest" description="Disordered" evidence="1">
    <location>
        <begin position="362"/>
        <end position="394"/>
    </location>
</feature>
<evidence type="ECO:0000313" key="2">
    <source>
        <dbReference type="EMBL" id="KRN96984.1"/>
    </source>
</evidence>
<proteinExistence type="predicted"/>
<comment type="caution">
    <text evidence="2">The sequence shown here is derived from an EMBL/GenBank/DDBJ whole genome shotgun (WGS) entry which is preliminary data.</text>
</comment>